<dbReference type="PRINTS" id="PR00040">
    <property type="entry name" value="HTHMERR"/>
</dbReference>
<comment type="function">
    <text evidence="7">Mediates the mercuric-dependent induction of mercury resistance operon. In the absence of mercury MerR represses transcription by binding tightly to the mer operator region; when mercury is present the dimeric complex binds a single ion and becomes a potent transcriptional activator, while remaining bound to the mer site.</text>
</comment>
<proteinExistence type="predicted"/>
<sequence length="142" mass="15892">MSRFTIGKVAEAAGVGVETVRFYQRRGLLAEPSPVRTSFREYPESTVDRIRFIRRAKDLGFTLAEIGELLALSEIPDESRGKVKQLAEQKLVAIRQKLADLQQMETTLSGLVQDCNGRRSLVGCPIIEAIIHESIKCNHQPK</sequence>
<dbReference type="EMBL" id="ANMO01000120">
    <property type="protein sequence ID" value="EMB16344.1"/>
    <property type="molecule type" value="Genomic_DNA"/>
</dbReference>
<dbReference type="InterPro" id="IPR000551">
    <property type="entry name" value="MerR-type_HTH_dom"/>
</dbReference>
<dbReference type="PANTHER" id="PTHR30204:SF92">
    <property type="entry name" value="HTH-TYPE TRANSCRIPTIONAL REGULATOR ZNTR"/>
    <property type="match status" value="1"/>
</dbReference>
<dbReference type="CDD" id="cd04783">
    <property type="entry name" value="HTH_MerR1"/>
    <property type="match status" value="1"/>
</dbReference>
<feature type="domain" description="HTH merR-type" evidence="8">
    <location>
        <begin position="3"/>
        <end position="72"/>
    </location>
</feature>
<evidence type="ECO:0000256" key="2">
    <source>
        <dbReference type="ARBA" id="ARBA00022466"/>
    </source>
</evidence>
<dbReference type="Pfam" id="PF00376">
    <property type="entry name" value="MerR"/>
    <property type="match status" value="1"/>
</dbReference>
<name>M2B2A8_9BACT</name>
<keyword evidence="2" id="KW-0475">Mercuric resistance</keyword>
<dbReference type="RefSeq" id="WP_008657109.1">
    <property type="nucleotide sequence ID" value="NZ_ANMO01000120.1"/>
</dbReference>
<evidence type="ECO:0000313" key="9">
    <source>
        <dbReference type="EMBL" id="EMB16344.1"/>
    </source>
</evidence>
<evidence type="ECO:0000256" key="4">
    <source>
        <dbReference type="ARBA" id="ARBA00023015"/>
    </source>
</evidence>
<dbReference type="Gene3D" id="1.10.1660.10">
    <property type="match status" value="1"/>
</dbReference>
<evidence type="ECO:0000256" key="7">
    <source>
        <dbReference type="ARBA" id="ARBA00024874"/>
    </source>
</evidence>
<dbReference type="InterPro" id="IPR011794">
    <property type="entry name" value="MerR"/>
</dbReference>
<comment type="caution">
    <text evidence="9">The sequence shown here is derived from an EMBL/GenBank/DDBJ whole genome shotgun (WGS) entry which is preliminary data.</text>
</comment>
<evidence type="ECO:0000256" key="3">
    <source>
        <dbReference type="ARBA" id="ARBA00022914"/>
    </source>
</evidence>
<dbReference type="GO" id="GO:0046689">
    <property type="term" value="P:response to mercury ion"/>
    <property type="evidence" value="ECO:0007669"/>
    <property type="project" value="UniProtKB-KW"/>
</dbReference>
<dbReference type="Proteomes" id="UP000011529">
    <property type="component" value="Unassembled WGS sequence"/>
</dbReference>
<dbReference type="GO" id="GO:0003700">
    <property type="term" value="F:DNA-binding transcription factor activity"/>
    <property type="evidence" value="ECO:0007669"/>
    <property type="project" value="InterPro"/>
</dbReference>
<dbReference type="InterPro" id="IPR009061">
    <property type="entry name" value="DNA-bd_dom_put_sf"/>
</dbReference>
<accession>M2B2A8</accession>
<dbReference type="Pfam" id="PF09278">
    <property type="entry name" value="MerR-DNA-bind"/>
    <property type="match status" value="1"/>
</dbReference>
<reference evidence="9" key="1">
    <citation type="submission" date="2012-11" db="EMBL/GenBank/DDBJ databases">
        <title>Permanent draft genomes of Rhodopirellula europaea strain SH398 and 6C.</title>
        <authorList>
            <person name="Richter M."/>
            <person name="Richter-Heitmann T."/>
            <person name="Frank C."/>
            <person name="Harder J."/>
            <person name="Glockner F.O."/>
        </authorList>
    </citation>
    <scope>NUCLEOTIDE SEQUENCE</scope>
    <source>
        <strain evidence="9">6C</strain>
    </source>
</reference>
<dbReference type="GO" id="GO:0045340">
    <property type="term" value="F:mercury ion binding"/>
    <property type="evidence" value="ECO:0007669"/>
    <property type="project" value="InterPro"/>
</dbReference>
<evidence type="ECO:0000256" key="5">
    <source>
        <dbReference type="ARBA" id="ARBA00023125"/>
    </source>
</evidence>
<dbReference type="SUPFAM" id="SSF46955">
    <property type="entry name" value="Putative DNA-binding domain"/>
    <property type="match status" value="1"/>
</dbReference>
<dbReference type="GO" id="GO:0003677">
    <property type="term" value="F:DNA binding"/>
    <property type="evidence" value="ECO:0007669"/>
    <property type="project" value="UniProtKB-KW"/>
</dbReference>
<organism evidence="9 10">
    <name type="scientific">Rhodopirellula europaea 6C</name>
    <dbReference type="NCBI Taxonomy" id="1263867"/>
    <lineage>
        <taxon>Bacteria</taxon>
        <taxon>Pseudomonadati</taxon>
        <taxon>Planctomycetota</taxon>
        <taxon>Planctomycetia</taxon>
        <taxon>Pirellulales</taxon>
        <taxon>Pirellulaceae</taxon>
        <taxon>Rhodopirellula</taxon>
    </lineage>
</organism>
<dbReference type="InterPro" id="IPR015358">
    <property type="entry name" value="Tscrpt_reg_MerR_DNA-bd"/>
</dbReference>
<gene>
    <name evidence="9" type="ORF">RE6C_02709</name>
</gene>
<keyword evidence="3" id="KW-0476">Mercury</keyword>
<reference evidence="9" key="2">
    <citation type="journal article" date="2013" name="Mar. Genomics">
        <title>Expression of sulfatases in Rhodopirellula baltica and the diversity of sulfatases in the genus Rhodopirellula.</title>
        <authorList>
            <person name="Wegner C.E."/>
            <person name="Richter-Heitmann T."/>
            <person name="Klindworth A."/>
            <person name="Klockow C."/>
            <person name="Richter M."/>
            <person name="Achstetter T."/>
            <person name="Glockner F.O."/>
            <person name="Harder J."/>
        </authorList>
    </citation>
    <scope>NUCLEOTIDE SEQUENCE [LARGE SCALE GENOMIC DNA]</scope>
    <source>
        <strain evidence="9">6C</strain>
    </source>
</reference>
<dbReference type="AlphaFoldDB" id="M2B2A8"/>
<evidence type="ECO:0000313" key="10">
    <source>
        <dbReference type="Proteomes" id="UP000011529"/>
    </source>
</evidence>
<dbReference type="PANTHER" id="PTHR30204">
    <property type="entry name" value="REDOX-CYCLING DRUG-SENSING TRANSCRIPTIONAL ACTIVATOR SOXR"/>
    <property type="match status" value="1"/>
</dbReference>
<dbReference type="PATRIC" id="fig|1263867.3.peg.2893"/>
<protein>
    <recommendedName>
        <fullName evidence="1">Mercuric resistance operon regulatory protein</fullName>
    </recommendedName>
</protein>
<evidence type="ECO:0000256" key="6">
    <source>
        <dbReference type="ARBA" id="ARBA00023163"/>
    </source>
</evidence>
<keyword evidence="10" id="KW-1185">Reference proteome</keyword>
<evidence type="ECO:0000259" key="8">
    <source>
        <dbReference type="PROSITE" id="PS50937"/>
    </source>
</evidence>
<keyword evidence="4" id="KW-0805">Transcription regulation</keyword>
<keyword evidence="6" id="KW-0804">Transcription</keyword>
<dbReference type="SMART" id="SM00422">
    <property type="entry name" value="HTH_MERR"/>
    <property type="match status" value="1"/>
</dbReference>
<dbReference type="PROSITE" id="PS50937">
    <property type="entry name" value="HTH_MERR_2"/>
    <property type="match status" value="1"/>
</dbReference>
<keyword evidence="5" id="KW-0238">DNA-binding</keyword>
<evidence type="ECO:0000256" key="1">
    <source>
        <dbReference type="ARBA" id="ARBA00017146"/>
    </source>
</evidence>
<dbReference type="InterPro" id="IPR047057">
    <property type="entry name" value="MerR_fam"/>
</dbReference>